<name>A0A6I4SSS8_9SPHN</name>
<dbReference type="OrthoDB" id="7432148at2"/>
<dbReference type="Proteomes" id="UP000433652">
    <property type="component" value="Unassembled WGS sequence"/>
</dbReference>
<evidence type="ECO:0000313" key="2">
    <source>
        <dbReference type="Proteomes" id="UP000433652"/>
    </source>
</evidence>
<accession>A0A6I4SSS8</accession>
<keyword evidence="2" id="KW-1185">Reference proteome</keyword>
<reference evidence="1 2" key="1">
    <citation type="submission" date="2019-12" db="EMBL/GenBank/DDBJ databases">
        <title>Genomic-based taxomic classification of the family Erythrobacteraceae.</title>
        <authorList>
            <person name="Xu L."/>
        </authorList>
    </citation>
    <scope>NUCLEOTIDE SEQUENCE [LARGE SCALE GENOMIC DNA]</scope>
    <source>
        <strain evidence="1 2">MCCC 1K01500</strain>
    </source>
</reference>
<sequence>MDIPPVGADGLRRTVNTGLDGYGTLWNFRSVWNVAALNCLNPEDEQIVAGYGKFLTDNRKALATANAELDKQYRAKNSSRSNAVKAREAFMTQVYNYFALPPVRTELCSNARSLASSYLATKPGDINQFAAVGLAQFEGSYQQFFTAYEQYRVDSAEWDARYGAQYGASQPGYVATHPGSGSGIGAALADNSQPVQTGAVNDPETGAQIPIIAAPEDEAALPVVQPVPGGK</sequence>
<organism evidence="1 2">
    <name type="scientific">Croceibacterium salegens</name>
    <dbReference type="NCBI Taxonomy" id="1737568"/>
    <lineage>
        <taxon>Bacteria</taxon>
        <taxon>Pseudomonadati</taxon>
        <taxon>Pseudomonadota</taxon>
        <taxon>Alphaproteobacteria</taxon>
        <taxon>Sphingomonadales</taxon>
        <taxon>Erythrobacteraceae</taxon>
        <taxon>Croceibacterium</taxon>
    </lineage>
</organism>
<gene>
    <name evidence="1" type="ORF">GRI89_00460</name>
</gene>
<proteinExistence type="predicted"/>
<dbReference type="EMBL" id="WTYM01000021">
    <property type="protein sequence ID" value="MXO58016.1"/>
    <property type="molecule type" value="Genomic_DNA"/>
</dbReference>
<dbReference type="RefSeq" id="WP_159791307.1">
    <property type="nucleotide sequence ID" value="NZ_WTYM01000021.1"/>
</dbReference>
<protein>
    <submittedName>
        <fullName evidence="1">Uncharacterized protein</fullName>
    </submittedName>
</protein>
<comment type="caution">
    <text evidence="1">The sequence shown here is derived from an EMBL/GenBank/DDBJ whole genome shotgun (WGS) entry which is preliminary data.</text>
</comment>
<dbReference type="AlphaFoldDB" id="A0A6I4SSS8"/>
<evidence type="ECO:0000313" key="1">
    <source>
        <dbReference type="EMBL" id="MXO58016.1"/>
    </source>
</evidence>